<dbReference type="AlphaFoldDB" id="A0AAV8S7G3"/>
<evidence type="ECO:0000256" key="8">
    <source>
        <dbReference type="SAM" id="MobiDB-lite"/>
    </source>
</evidence>
<comment type="subcellular location">
    <subcellularLocation>
        <location evidence="1">Nucleus</location>
    </subcellularLocation>
</comment>
<dbReference type="PANTHER" id="PTHR46136">
    <property type="entry name" value="TRANSCRIPTION FACTOR GTE8"/>
    <property type="match status" value="1"/>
</dbReference>
<dbReference type="PROSITE" id="PS51525">
    <property type="entry name" value="NET"/>
    <property type="match status" value="1"/>
</dbReference>
<proteinExistence type="predicted"/>
<dbReference type="PROSITE" id="PS50014">
    <property type="entry name" value="BROMODOMAIN_2"/>
    <property type="match status" value="1"/>
</dbReference>
<feature type="compositionally biased region" description="Polar residues" evidence="8">
    <location>
        <begin position="507"/>
        <end position="518"/>
    </location>
</feature>
<dbReference type="InterPro" id="IPR037377">
    <property type="entry name" value="GTE_bromo"/>
</dbReference>
<evidence type="ECO:0000256" key="2">
    <source>
        <dbReference type="ARBA" id="ARBA00023015"/>
    </source>
</evidence>
<evidence type="ECO:0000256" key="1">
    <source>
        <dbReference type="ARBA" id="ARBA00004123"/>
    </source>
</evidence>
<dbReference type="Proteomes" id="UP001159364">
    <property type="component" value="Unassembled WGS sequence"/>
</dbReference>
<evidence type="ECO:0000256" key="7">
    <source>
        <dbReference type="PROSITE-ProRule" id="PRU00035"/>
    </source>
</evidence>
<accession>A0AAV8S7G3</accession>
<dbReference type="PANTHER" id="PTHR46136:SF33">
    <property type="entry name" value="TRANSCRIPTION FACTOR GTE10"/>
    <property type="match status" value="1"/>
</dbReference>
<feature type="compositionally biased region" description="Low complexity" evidence="8">
    <location>
        <begin position="471"/>
        <end position="499"/>
    </location>
</feature>
<evidence type="ECO:0000256" key="6">
    <source>
        <dbReference type="ARBA" id="ARBA00023242"/>
    </source>
</evidence>
<feature type="region of interest" description="Disordered" evidence="8">
    <location>
        <begin position="695"/>
        <end position="761"/>
    </location>
</feature>
<evidence type="ECO:0000313" key="12">
    <source>
        <dbReference type="Proteomes" id="UP001159364"/>
    </source>
</evidence>
<evidence type="ECO:0000259" key="10">
    <source>
        <dbReference type="PROSITE" id="PS51525"/>
    </source>
</evidence>
<keyword evidence="5" id="KW-0804">Transcription</keyword>
<evidence type="ECO:0000256" key="5">
    <source>
        <dbReference type="ARBA" id="ARBA00023163"/>
    </source>
</evidence>
<evidence type="ECO:0000259" key="9">
    <source>
        <dbReference type="PROSITE" id="PS50014"/>
    </source>
</evidence>
<dbReference type="InterPro" id="IPR027353">
    <property type="entry name" value="NET_dom"/>
</dbReference>
<name>A0AAV8S7G3_9ROSI</name>
<dbReference type="InterPro" id="IPR038336">
    <property type="entry name" value="NET_sf"/>
</dbReference>
<dbReference type="InterPro" id="IPR001487">
    <property type="entry name" value="Bromodomain"/>
</dbReference>
<dbReference type="InterPro" id="IPR052442">
    <property type="entry name" value="Env_Response_Regulator"/>
</dbReference>
<evidence type="ECO:0000313" key="11">
    <source>
        <dbReference type="EMBL" id="KAJ8748004.1"/>
    </source>
</evidence>
<feature type="domain" description="Bromo" evidence="9">
    <location>
        <begin position="198"/>
        <end position="270"/>
    </location>
</feature>
<comment type="caution">
    <text evidence="11">The sequence shown here is derived from an EMBL/GenBank/DDBJ whole genome shotgun (WGS) entry which is preliminary data.</text>
</comment>
<feature type="compositionally biased region" description="Acidic residues" evidence="8">
    <location>
        <begin position="732"/>
        <end position="743"/>
    </location>
</feature>
<dbReference type="PRINTS" id="PR00503">
    <property type="entry name" value="BROMODOMAIN"/>
</dbReference>
<keyword evidence="2" id="KW-0805">Transcription regulation</keyword>
<keyword evidence="4 7" id="KW-0103">Bromodomain</keyword>
<feature type="region of interest" description="Disordered" evidence="8">
    <location>
        <begin position="597"/>
        <end position="619"/>
    </location>
</feature>
<evidence type="ECO:0000256" key="3">
    <source>
        <dbReference type="ARBA" id="ARBA00023054"/>
    </source>
</evidence>
<keyword evidence="3" id="KW-0175">Coiled coil</keyword>
<dbReference type="EMBL" id="JAIWQS010000043">
    <property type="protein sequence ID" value="KAJ8748004.1"/>
    <property type="molecule type" value="Genomic_DNA"/>
</dbReference>
<dbReference type="SUPFAM" id="SSF47370">
    <property type="entry name" value="Bromodomain"/>
    <property type="match status" value="1"/>
</dbReference>
<feature type="compositionally biased region" description="Basic and acidic residues" evidence="8">
    <location>
        <begin position="695"/>
        <end position="708"/>
    </location>
</feature>
<gene>
    <name evidence="11" type="ORF">K2173_012615</name>
</gene>
<dbReference type="CDD" id="cd05506">
    <property type="entry name" value="Bromo_plant1"/>
    <property type="match status" value="1"/>
</dbReference>
<dbReference type="Gene3D" id="1.20.920.10">
    <property type="entry name" value="Bromodomain-like"/>
    <property type="match status" value="1"/>
</dbReference>
<keyword evidence="6" id="KW-0539">Nucleus</keyword>
<protein>
    <recommendedName>
        <fullName evidence="13">Transcription factor GTE10-like</fullName>
    </recommendedName>
</protein>
<dbReference type="Gene3D" id="1.20.1270.220">
    <property type="match status" value="1"/>
</dbReference>
<feature type="compositionally biased region" description="Polar residues" evidence="8">
    <location>
        <begin position="709"/>
        <end position="723"/>
    </location>
</feature>
<reference evidence="11 12" key="1">
    <citation type="submission" date="2021-09" db="EMBL/GenBank/DDBJ databases">
        <title>Genomic insights and catalytic innovation underlie evolution of tropane alkaloids biosynthesis.</title>
        <authorList>
            <person name="Wang Y.-J."/>
            <person name="Tian T."/>
            <person name="Huang J.-P."/>
            <person name="Huang S.-X."/>
        </authorList>
    </citation>
    <scope>NUCLEOTIDE SEQUENCE [LARGE SCALE GENOMIC DNA]</scope>
    <source>
        <strain evidence="11">KIB-2018</strain>
        <tissue evidence="11">Leaf</tissue>
    </source>
</reference>
<organism evidence="11 12">
    <name type="scientific">Erythroxylum novogranatense</name>
    <dbReference type="NCBI Taxonomy" id="1862640"/>
    <lineage>
        <taxon>Eukaryota</taxon>
        <taxon>Viridiplantae</taxon>
        <taxon>Streptophyta</taxon>
        <taxon>Embryophyta</taxon>
        <taxon>Tracheophyta</taxon>
        <taxon>Spermatophyta</taxon>
        <taxon>Magnoliopsida</taxon>
        <taxon>eudicotyledons</taxon>
        <taxon>Gunneridae</taxon>
        <taxon>Pentapetalae</taxon>
        <taxon>rosids</taxon>
        <taxon>fabids</taxon>
        <taxon>Malpighiales</taxon>
        <taxon>Erythroxylaceae</taxon>
        <taxon>Erythroxylum</taxon>
    </lineage>
</organism>
<feature type="domain" description="NET" evidence="10">
    <location>
        <begin position="328"/>
        <end position="410"/>
    </location>
</feature>
<dbReference type="GO" id="GO:0005634">
    <property type="term" value="C:nucleus"/>
    <property type="evidence" value="ECO:0007669"/>
    <property type="project" value="UniProtKB-SubCell"/>
</dbReference>
<sequence>MAPTVPIEFAGQKESKKRWLSRPVGKSRKYSKGHSSGFVPNYRDMTVSQDSFAPKRKCISLNADGFDSFNVPMKVLSLSKMSKSERKDLKLRLQMELEHTRALLKRVASLTTHAVKLPPSNDICSCSDGQKGPPLEDLSRSTAASTLYSKKWAPSGRNGAKMEKGTYRRIEQTKLAAPVSASMAMLMKQCEALLKRLMTHQYGWVFNEPVDAIKLNIPDYYTVIKHPMDLGTVKSKIASGQYSNPVGFAADVRLTFSNAMKYNSPGNEVHIMAETLGKCFEVRWEAIEKKFPLVVEVESEQPVPGVHVETMVDMLPAKKKKTSQCENENISEPVRGVMNTEQKHKLGTELETLLGELPESVIEFLKEHCYSADQSGEDEIEIDIDALGDDTLFKLRKLLDDFLLQKQKYLEKAEPCEMELHNESGLSNSSLQPCKGNGSVDEDIDIIGGNDPPFSSHTPADIKEDTSCRNSKSSGSNSSSGGSGSSSSYSHSGSSSGSDSDVDKASVPTQATQDNVQSGEIVAQKRNDLGDSSIQKKSLSELPQDELSSQGELITEGGHHKEAENALPDRQVSAVELYRAVEVRTRFADTILKAREKALAKGDKRDPEKLRMEREELERQQKEEKAWLQAEIKAAEEARRKAEAAAAAEAKRKRELEREAARQALLLMEKTVDINENSHFMKDFEMFRAAQDEQAPRFMEETSSDHSKNGLSSFKLQGRSNLLEQLGLYMKEEEEEEEEEEVEPPQSLPYSAKDIEEGEIG</sequence>
<dbReference type="InterPro" id="IPR036427">
    <property type="entry name" value="Bromodomain-like_sf"/>
</dbReference>
<feature type="region of interest" description="Disordered" evidence="8">
    <location>
        <begin position="421"/>
        <end position="568"/>
    </location>
</feature>
<dbReference type="Pfam" id="PF00439">
    <property type="entry name" value="Bromodomain"/>
    <property type="match status" value="1"/>
</dbReference>
<dbReference type="Pfam" id="PF17035">
    <property type="entry name" value="BET"/>
    <property type="match status" value="1"/>
</dbReference>
<dbReference type="SMART" id="SM00297">
    <property type="entry name" value="BROMO"/>
    <property type="match status" value="1"/>
</dbReference>
<evidence type="ECO:0008006" key="13">
    <source>
        <dbReference type="Google" id="ProtNLM"/>
    </source>
</evidence>
<evidence type="ECO:0000256" key="4">
    <source>
        <dbReference type="ARBA" id="ARBA00023117"/>
    </source>
</evidence>
<keyword evidence="12" id="KW-1185">Reference proteome</keyword>